<feature type="transmembrane region" description="Helical" evidence="3">
    <location>
        <begin position="1236"/>
        <end position="1255"/>
    </location>
</feature>
<dbReference type="Proteomes" id="UP000076359">
    <property type="component" value="Unassembled WGS sequence"/>
</dbReference>
<dbReference type="EMBL" id="LVLA01000004">
    <property type="protein sequence ID" value="KYO02719.1"/>
    <property type="molecule type" value="Genomic_DNA"/>
</dbReference>
<evidence type="ECO:0000313" key="5">
    <source>
        <dbReference type="Proteomes" id="UP000076359"/>
    </source>
</evidence>
<proteinExistence type="predicted"/>
<dbReference type="VEuPathDB" id="PlasmoDB:PRG01_0326100"/>
<feature type="coiled-coil region" evidence="1">
    <location>
        <begin position="207"/>
        <end position="234"/>
    </location>
</feature>
<dbReference type="VEuPathDB" id="PlasmoDB:PRCDC_0321900"/>
<keyword evidence="3" id="KW-0472">Membrane</keyword>
<protein>
    <recommendedName>
        <fullName evidence="6">G domain-containing protein</fullName>
    </recommendedName>
</protein>
<feature type="transmembrane region" description="Helical" evidence="3">
    <location>
        <begin position="869"/>
        <end position="888"/>
    </location>
</feature>
<feature type="compositionally biased region" description="Acidic residues" evidence="2">
    <location>
        <begin position="95"/>
        <end position="112"/>
    </location>
</feature>
<dbReference type="RefSeq" id="XP_012761297.2">
    <property type="nucleotide sequence ID" value="XM_012905843.2"/>
</dbReference>
<keyword evidence="3" id="KW-0812">Transmembrane</keyword>
<keyword evidence="3" id="KW-1133">Transmembrane helix</keyword>
<dbReference type="InterPro" id="IPR027417">
    <property type="entry name" value="P-loop_NTPase"/>
</dbReference>
<organism evidence="4 5">
    <name type="scientific">Plasmodium reichenowi</name>
    <dbReference type="NCBI Taxonomy" id="5854"/>
    <lineage>
        <taxon>Eukaryota</taxon>
        <taxon>Sar</taxon>
        <taxon>Alveolata</taxon>
        <taxon>Apicomplexa</taxon>
        <taxon>Aconoidasida</taxon>
        <taxon>Haemosporida</taxon>
        <taxon>Plasmodiidae</taxon>
        <taxon>Plasmodium</taxon>
        <taxon>Plasmodium (Laverania)</taxon>
    </lineage>
</organism>
<feature type="region of interest" description="Disordered" evidence="2">
    <location>
        <begin position="64"/>
        <end position="112"/>
    </location>
</feature>
<comment type="caution">
    <text evidence="4">The sequence shown here is derived from an EMBL/GenBank/DDBJ whole genome shotgun (WGS) entry which is preliminary data.</text>
</comment>
<keyword evidence="1" id="KW-0175">Coiled coil</keyword>
<evidence type="ECO:0000256" key="3">
    <source>
        <dbReference type="SAM" id="Phobius"/>
    </source>
</evidence>
<feature type="region of interest" description="Disordered" evidence="2">
    <location>
        <begin position="402"/>
        <end position="424"/>
    </location>
</feature>
<dbReference type="GeneID" id="24529399"/>
<evidence type="ECO:0008006" key="6">
    <source>
        <dbReference type="Google" id="ProtNLM"/>
    </source>
</evidence>
<reference evidence="4 5" key="1">
    <citation type="journal article" date="2016" name="Nat. Commun.">
        <title>Genomes of cryptic chimpanzee Plasmodium species reveal key evolutionary events leading to human malaria.</title>
        <authorList>
            <person name="Sundararaman S.A."/>
            <person name="Plenderleith L.J."/>
            <person name="Liu W."/>
            <person name="Loy D.E."/>
            <person name="Learn G.H."/>
            <person name="Li Y."/>
            <person name="Shaw K.S."/>
            <person name="Ayouba A."/>
            <person name="Peeters M."/>
            <person name="Speede S."/>
            <person name="Shaw G.M."/>
            <person name="Bushman F.D."/>
            <person name="Brisson D."/>
            <person name="Rayner J.C."/>
            <person name="Sharp P.M."/>
            <person name="Hahn B.H."/>
        </authorList>
    </citation>
    <scope>NUCLEOTIDE SEQUENCE [LARGE SCALE GENOMIC DNA]</scope>
    <source>
        <strain evidence="4 5">SY57</strain>
    </source>
</reference>
<name>A0A151LU60_PLARE</name>
<evidence type="ECO:0000256" key="2">
    <source>
        <dbReference type="SAM" id="MobiDB-lite"/>
    </source>
</evidence>
<dbReference type="KEGG" id="prei:PRSY57_0321900"/>
<accession>A0A151LU60</accession>
<feature type="transmembrane region" description="Helical" evidence="3">
    <location>
        <begin position="1289"/>
        <end position="1307"/>
    </location>
</feature>
<evidence type="ECO:0000256" key="1">
    <source>
        <dbReference type="SAM" id="Coils"/>
    </source>
</evidence>
<evidence type="ECO:0000313" key="4">
    <source>
        <dbReference type="EMBL" id="KYO02719.1"/>
    </source>
</evidence>
<dbReference type="Gene3D" id="3.40.50.300">
    <property type="entry name" value="P-loop containing nucleotide triphosphate hydrolases"/>
    <property type="match status" value="1"/>
</dbReference>
<feature type="compositionally biased region" description="Acidic residues" evidence="2">
    <location>
        <begin position="67"/>
        <end position="87"/>
    </location>
</feature>
<dbReference type="SUPFAM" id="SSF52540">
    <property type="entry name" value="P-loop containing nucleoside triphosphate hydrolases"/>
    <property type="match status" value="1"/>
</dbReference>
<gene>
    <name evidence="4" type="ORF">PRSY57_0321900</name>
</gene>
<sequence>MYITKDKNDENKRMDLDSYKNIIHNKKRGTGLLNNKELLDKGDIKKGVDIKEREGCLRQSYDIKNDLEEDVSVEDEDDSDYDVSFDDMLEKKEEDENYENEEEEDEEDDDDVLYEDEYDEEIRDINFNSYNNYYYRVFNNNEDGKNEIEELIKNNKFLNNKPSSHHEDELKKKEVMFEKYNKLLSSYKLKKEYNNKKENIGWGKEVVQSYHNNNQTKEIKLNNKKEEINNMSNVNDESPCYSCKSEDINYDDINNDKDFINDVLDRIDEIYNKECRYKNLKCVNNKNNKICINDLNLSIISEYLNVDISVFHKKTTVLLVGNTYSGKSSFINWIAENYVQNTNSINKKNEITYVDIKNNFTFNFKKLNNKYNQFGILNEMKNRNRAPNIYPGSYNDDQYVCNNNHNNNNNNNSNNNNNNNNNNNVDCRNNKITFSGEHCDYLFRPFRKLRENLKNVKKYIYGKISYQNDVTKYMNRINYVSFIDSTGINEMKDEEYDNILMNLTKYVDLVFIFIDSTKLSINKRLLRIINYIIDNQINKVTICLTKIDMIKKINLYRLVFYLTQYFLGNLNIFKYNLLNDKKENNEDNDNTPQWNDDHNYMINYYNNKDYKKRDPHFLYGDEFNDKPLYKKINNFLNRSMHSFQNVFLMPAVLKRMINTKHGKRKVKRNSCLGDATGVEGMAVGDLDEHDMYNEESILPANEDGVNKKNQNEEQEESLFKKILTKSYSSFKGKLMQNNLSDVDEEDVGYDKRISKNFILEGTGNDKEYIHTLDNVNNDLYDDRRSVYTSPQRNRYSNKNLRNEEHYKVDVKNKYNIKNMLNNMENTNYKKREYNNYYNYKGDNKDIFNKKTNKMCNNKKIKYVDCIKNISVFLGVLIFEVITTVYSLIHTSINTYLKTNGKKIINERKLQNLEDMKKEKWKYENNKNMDKDKNKNSLKILDFLTIYLPEITNCPLKREKWIYNKDDLNYELMKRNRLSCNLHFEHVKYNKDINDVNNYDKNNYHNDYNNDDDDIFRRSNKNDCNLQRRSIPVDFMLLDKRNEKNEIKEKYIDKRNYISNREGYVHKEHISHYDNKFYDSNKNNIKNIRHNNNINQYEENIEKDKYKYKYKYDYNYDYNNDMSSKNGVKNMRNFYYHDNFNNEKRNNEYFIKENNYYYDDDNMYKREMNNFHNNNVKELNMIHELLYKIDESINLKTNQSIYMLKKDLETIQNSCLKKIYENNEIIKKNKSLRIEKLKFYFFKYTAIFIGFIISLLRYDLLVYFSFIKPEILFSIFSKYFLFLSSYNKNSLFITINVILIIAYFSLYIRYNKRNYFKSLDKSDLNKIKIILLFTQIIFDEINQIHMKLLGKNGKK</sequence>